<organism evidence="1 2">
    <name type="scientific">Sphagnum jensenii</name>
    <dbReference type="NCBI Taxonomy" id="128206"/>
    <lineage>
        <taxon>Eukaryota</taxon>
        <taxon>Viridiplantae</taxon>
        <taxon>Streptophyta</taxon>
        <taxon>Embryophyta</taxon>
        <taxon>Bryophyta</taxon>
        <taxon>Sphagnophytina</taxon>
        <taxon>Sphagnopsida</taxon>
        <taxon>Sphagnales</taxon>
        <taxon>Sphagnaceae</taxon>
        <taxon>Sphagnum</taxon>
    </lineage>
</organism>
<evidence type="ECO:0000313" key="2">
    <source>
        <dbReference type="Proteomes" id="UP001497444"/>
    </source>
</evidence>
<dbReference type="SUPFAM" id="SSF51445">
    <property type="entry name" value="(Trans)glycosidases"/>
    <property type="match status" value="1"/>
</dbReference>
<evidence type="ECO:0000313" key="1">
    <source>
        <dbReference type="EMBL" id="CAK9250000.1"/>
    </source>
</evidence>
<comment type="caution">
    <text evidence="1">The sequence shown here is derived from an EMBL/GenBank/DDBJ whole genome shotgun (WGS) entry which is preliminary data.</text>
</comment>
<dbReference type="InterPro" id="IPR011604">
    <property type="entry name" value="PDDEXK-like_dom_sf"/>
</dbReference>
<reference evidence="1" key="1">
    <citation type="submission" date="2024-02" db="EMBL/GenBank/DDBJ databases">
        <authorList>
            <consortium name="ELIXIR-Norway"/>
            <consortium name="Elixir Norway"/>
        </authorList>
    </citation>
    <scope>NUCLEOTIDE SEQUENCE</scope>
</reference>
<keyword evidence="2" id="KW-1185">Reference proteome</keyword>
<dbReference type="Gene3D" id="3.90.320.10">
    <property type="match status" value="1"/>
</dbReference>
<accession>A0ABP0V937</accession>
<protein>
    <submittedName>
        <fullName evidence="1">Uncharacterized protein</fullName>
    </submittedName>
</protein>
<name>A0ABP0V937_9BRYO</name>
<proteinExistence type="predicted"/>
<dbReference type="InterPro" id="IPR017853">
    <property type="entry name" value="GH"/>
</dbReference>
<dbReference type="EMBL" id="CAXAQS010000080">
    <property type="protein sequence ID" value="CAK9250000.1"/>
    <property type="molecule type" value="Genomic_DNA"/>
</dbReference>
<sequence>MRPNWNSGIKSMNPNPFELYKDNIYRKIDEFYESVQEDGYRMHLGWSMLGSDCSRQLYYHWHWMKPEQHHARMERIFIEGHKIEKEIRSIFITCGAKFEDNVEETGEQTRVGFLNDHAGGSVDGIFTWPAVGINSRVLLEVKSHNDSSYNQLVKKGVKDAKPRHYIQMCGYGNALGIATALYVARNKNNSAIFLEFVHLPTRVAEEYKRKAEFIILTESVPPKISHRQMNLAFRVYDLANSVGVNTHFAYTDTAYNRTAQVIAWLKASHIRHTRDGYYPWPAGHPQYAIHQQLKAIGVDTIAVVPWSDPLPTVAELVQFAQLADNIRAFEITNEPDDQKDPNWVKKVQALAPIVVRVCVQLGICALAPALVHPESYAQLGTIPGAVGNCHFYPEPRQPETPPYGPNGTYSLKWYEAQSPYGITRITETGYIDTTDRGVAACYLLRAICYAYACGFPYTYIYQLVDTDGYGLVNSQGITPAYTAIRHLLECVADNGANAATFLPKSLCVTAQINGVWNRQPNTLLLQKSNGDYLLIVWSGDEYLAGKSQNVGIGLPSLSSYKVVSYQVISETGADPETLCSGVTTAGTMTVPIGNGITLATIRSATS</sequence>
<dbReference type="Proteomes" id="UP001497444">
    <property type="component" value="Unassembled WGS sequence"/>
</dbReference>
<gene>
    <name evidence="1" type="ORF">CSSPJE1EN1_LOCUS25378</name>
</gene>